<sequence>MQTLPLYAKQVGLTSAGRHASLFDELPNDVAALSSAAQGVLIHEHLAGSYGVELSDSDRETVHVRPVEELLDHVVARDPRPLDVPREPAARVPANCRHFTVLLVSMLRAKGVPARARCGFGGYFISGVNEDHWVAEYWRDDRWRLADAQLDEHQREMFPIDFDPTDVPRNGFLIAGDAWARCREGEADPDTFGLSFTGEAGFWWIASNMVRDVAALNNAEMLPWDVWGSMPGPDDRLDEDRVRLFDHLSELTAAPDENFEQLRALYESDERLRVPRVVHNVVRSRNEEVGPRLPGHER</sequence>
<proteinExistence type="predicted"/>
<comment type="caution">
    <text evidence="2">The sequence shown here is derived from an EMBL/GenBank/DDBJ whole genome shotgun (WGS) entry which is preliminary data.</text>
</comment>
<dbReference type="RefSeq" id="WP_075128859.1">
    <property type="nucleotide sequence ID" value="NZ_MSIE01000059.1"/>
</dbReference>
<dbReference type="EMBL" id="MSIE01000059">
    <property type="protein sequence ID" value="OLF12583.1"/>
    <property type="molecule type" value="Genomic_DNA"/>
</dbReference>
<dbReference type="SUPFAM" id="SSF54001">
    <property type="entry name" value="Cysteine proteinases"/>
    <property type="match status" value="1"/>
</dbReference>
<evidence type="ECO:0000313" key="3">
    <source>
        <dbReference type="Proteomes" id="UP000185596"/>
    </source>
</evidence>
<dbReference type="InterPro" id="IPR002931">
    <property type="entry name" value="Transglutaminase-like"/>
</dbReference>
<dbReference type="InterPro" id="IPR038765">
    <property type="entry name" value="Papain-like_cys_pep_sf"/>
</dbReference>
<accession>A0A1Q8CE02</accession>
<organism evidence="2 3">
    <name type="scientific">Actinophytocola xanthii</name>
    <dbReference type="NCBI Taxonomy" id="1912961"/>
    <lineage>
        <taxon>Bacteria</taxon>
        <taxon>Bacillati</taxon>
        <taxon>Actinomycetota</taxon>
        <taxon>Actinomycetes</taxon>
        <taxon>Pseudonocardiales</taxon>
        <taxon>Pseudonocardiaceae</taxon>
    </lineage>
</organism>
<protein>
    <submittedName>
        <fullName evidence="2">Transglutaminase</fullName>
    </submittedName>
</protein>
<dbReference type="Proteomes" id="UP000185596">
    <property type="component" value="Unassembled WGS sequence"/>
</dbReference>
<dbReference type="Gene3D" id="3.10.620.30">
    <property type="match status" value="1"/>
</dbReference>
<gene>
    <name evidence="2" type="ORF">BU204_28480</name>
</gene>
<dbReference type="STRING" id="1912961.BU204_28480"/>
<evidence type="ECO:0000259" key="1">
    <source>
        <dbReference type="Pfam" id="PF01841"/>
    </source>
</evidence>
<evidence type="ECO:0000313" key="2">
    <source>
        <dbReference type="EMBL" id="OLF12583.1"/>
    </source>
</evidence>
<dbReference type="AlphaFoldDB" id="A0A1Q8CE02"/>
<name>A0A1Q8CE02_9PSEU</name>
<dbReference type="Pfam" id="PF01841">
    <property type="entry name" value="Transglut_core"/>
    <property type="match status" value="1"/>
</dbReference>
<dbReference type="OrthoDB" id="148799at2"/>
<keyword evidence="3" id="KW-1185">Reference proteome</keyword>
<reference evidence="2 3" key="1">
    <citation type="submission" date="2016-12" db="EMBL/GenBank/DDBJ databases">
        <title>The draft genome sequence of Actinophytocola sp. 11-183.</title>
        <authorList>
            <person name="Wang W."/>
            <person name="Yuan L."/>
        </authorList>
    </citation>
    <scope>NUCLEOTIDE SEQUENCE [LARGE SCALE GENOMIC DNA]</scope>
    <source>
        <strain evidence="2 3">11-183</strain>
    </source>
</reference>
<feature type="domain" description="Transglutaminase-like" evidence="1">
    <location>
        <begin position="93"/>
        <end position="148"/>
    </location>
</feature>